<feature type="transmembrane region" description="Helical" evidence="6">
    <location>
        <begin position="126"/>
        <end position="148"/>
    </location>
</feature>
<feature type="transmembrane region" description="Helical" evidence="6">
    <location>
        <begin position="194"/>
        <end position="215"/>
    </location>
</feature>
<feature type="transmembrane region" description="Helical" evidence="6">
    <location>
        <begin position="155"/>
        <end position="174"/>
    </location>
</feature>
<dbReference type="AlphaFoldDB" id="A0AAV3RW53"/>
<name>A0AAV3RW53_LITER</name>
<dbReference type="GO" id="GO:0005886">
    <property type="term" value="C:plasma membrane"/>
    <property type="evidence" value="ECO:0007669"/>
    <property type="project" value="UniProtKB-SubCell"/>
</dbReference>
<feature type="transmembrane region" description="Helical" evidence="6">
    <location>
        <begin position="340"/>
        <end position="362"/>
    </location>
</feature>
<organism evidence="8 9">
    <name type="scientific">Lithospermum erythrorhizon</name>
    <name type="common">Purple gromwell</name>
    <name type="synonym">Lithospermum officinale var. erythrorhizon</name>
    <dbReference type="NCBI Taxonomy" id="34254"/>
    <lineage>
        <taxon>Eukaryota</taxon>
        <taxon>Viridiplantae</taxon>
        <taxon>Streptophyta</taxon>
        <taxon>Embryophyta</taxon>
        <taxon>Tracheophyta</taxon>
        <taxon>Spermatophyta</taxon>
        <taxon>Magnoliopsida</taxon>
        <taxon>eudicotyledons</taxon>
        <taxon>Gunneridae</taxon>
        <taxon>Pentapetalae</taxon>
        <taxon>asterids</taxon>
        <taxon>lamiids</taxon>
        <taxon>Boraginales</taxon>
        <taxon>Boraginaceae</taxon>
        <taxon>Boraginoideae</taxon>
        <taxon>Lithospermeae</taxon>
        <taxon>Lithospermum</taxon>
    </lineage>
</organism>
<dbReference type="Pfam" id="PF04515">
    <property type="entry name" value="Choline_transpo"/>
    <property type="match status" value="1"/>
</dbReference>
<feature type="transmembrane region" description="Helical" evidence="6">
    <location>
        <begin position="291"/>
        <end position="319"/>
    </location>
</feature>
<keyword evidence="5 6" id="KW-0472">Membrane</keyword>
<evidence type="ECO:0000256" key="6">
    <source>
        <dbReference type="RuleBase" id="RU368066"/>
    </source>
</evidence>
<evidence type="ECO:0000256" key="1">
    <source>
        <dbReference type="ARBA" id="ARBA00004141"/>
    </source>
</evidence>
<evidence type="ECO:0000256" key="3">
    <source>
        <dbReference type="ARBA" id="ARBA00022692"/>
    </source>
</evidence>
<reference evidence="8 9" key="1">
    <citation type="submission" date="2024-01" db="EMBL/GenBank/DDBJ databases">
        <title>The complete chloroplast genome sequence of Lithospermum erythrorhizon: insights into the phylogenetic relationship among Boraginaceae species and the maternal lineages of purple gromwells.</title>
        <authorList>
            <person name="Okada T."/>
            <person name="Watanabe K."/>
        </authorList>
    </citation>
    <scope>NUCLEOTIDE SEQUENCE [LARGE SCALE GENOMIC DNA]</scope>
</reference>
<proteinExistence type="inferred from homology"/>
<evidence type="ECO:0000313" key="8">
    <source>
        <dbReference type="EMBL" id="GAA0185333.1"/>
    </source>
</evidence>
<feature type="transmembrane region" description="Helical" evidence="6">
    <location>
        <begin position="439"/>
        <end position="463"/>
    </location>
</feature>
<dbReference type="PANTHER" id="PTHR12385:SF98">
    <property type="entry name" value="CHOLINE TRANSPORTER-LIKE PROTEIN"/>
    <property type="match status" value="1"/>
</dbReference>
<dbReference type="GO" id="GO:0022857">
    <property type="term" value="F:transmembrane transporter activity"/>
    <property type="evidence" value="ECO:0007669"/>
    <property type="project" value="UniProtKB-UniRule"/>
</dbReference>
<dbReference type="EMBL" id="BAABME010012619">
    <property type="protein sequence ID" value="GAA0185333.1"/>
    <property type="molecule type" value="Genomic_DNA"/>
</dbReference>
<sequence>MANSTIDEPDKPLNPLLSTTYPSVSGATSDIQDDDDDDQQTQFLQISFNYGPRPYQDIIFVILFLVFVLSTFGFGIFSCVNRNPHHGQQASFSYNPTTASCIPEDPFFPINPTSLTSSLSTFWNTFIWTLVITLLLSVPFLLFLLFFLNNFTKQIVYVSLPFCVLVPILLNVYWFIACTVTSTCSDSFPLPYRILMLVFVFLIIGVLVWILVVNWHRVELTVKIIRVASNALSRNLSLIVVLPVLSLGLLVYYAPIVVFLVFAQLNGEIVPKDKDGHYYCVWKQDTWVPAYYTLAILTMLWSAAALVEAKVFVISGTIAQWYFSKDDDGLKRGIRNALRNAFGPSFGTICFSGLLISTIRVVRFMVDSAREEGATGIVNLILRCCVNTLLSAFDFLNKFTINFAAITGEAYCSSARMTYELLKRNLLSVVFVETVSARVLALIIFVFSTIYAIVVCVILKTVIDLGDDAYIVAVTAWLLLMVVFGYFVLVLDSVIDTVYVCYAIDRDRGEVCKQEVHEVYGHLPISRSDRSAFGIRTPLLV</sequence>
<evidence type="ECO:0000256" key="2">
    <source>
        <dbReference type="ARBA" id="ARBA00007168"/>
    </source>
</evidence>
<keyword evidence="4 6" id="KW-1133">Transmembrane helix</keyword>
<evidence type="ECO:0000256" key="4">
    <source>
        <dbReference type="ARBA" id="ARBA00022989"/>
    </source>
</evidence>
<dbReference type="PANTHER" id="PTHR12385">
    <property type="entry name" value="CHOLINE TRANSPORTER-LIKE (SLC FAMILY 44)"/>
    <property type="match status" value="1"/>
</dbReference>
<keyword evidence="9" id="KW-1185">Reference proteome</keyword>
<feature type="region of interest" description="Disordered" evidence="7">
    <location>
        <begin position="1"/>
        <end position="21"/>
    </location>
</feature>
<feature type="transmembrane region" description="Helical" evidence="6">
    <location>
        <begin position="236"/>
        <end position="263"/>
    </location>
</feature>
<evidence type="ECO:0000256" key="7">
    <source>
        <dbReference type="SAM" id="MobiDB-lite"/>
    </source>
</evidence>
<feature type="transmembrane region" description="Helical" evidence="6">
    <location>
        <begin position="469"/>
        <end position="489"/>
    </location>
</feature>
<evidence type="ECO:0000256" key="5">
    <source>
        <dbReference type="ARBA" id="ARBA00023136"/>
    </source>
</evidence>
<dbReference type="InterPro" id="IPR007603">
    <property type="entry name" value="Choline_transptr-like"/>
</dbReference>
<accession>A0AAV3RW53</accession>
<evidence type="ECO:0000313" key="9">
    <source>
        <dbReference type="Proteomes" id="UP001454036"/>
    </source>
</evidence>
<comment type="similarity">
    <text evidence="2 6">Belongs to the CTL (choline transporter-like) family.</text>
</comment>
<protein>
    <recommendedName>
        <fullName evidence="6">Choline transporter-like protein</fullName>
    </recommendedName>
</protein>
<gene>
    <name evidence="8" type="ORF">LIER_32621</name>
</gene>
<comment type="function">
    <text evidence="6">Choline transporter.</text>
</comment>
<comment type="caution">
    <text evidence="8">The sequence shown here is derived from an EMBL/GenBank/DDBJ whole genome shotgun (WGS) entry which is preliminary data.</text>
</comment>
<feature type="transmembrane region" description="Helical" evidence="6">
    <location>
        <begin position="58"/>
        <end position="77"/>
    </location>
</feature>
<comment type="subcellular location">
    <subcellularLocation>
        <location evidence="6">Cell membrane</location>
        <topology evidence="6">Multi-pass membrane protein</topology>
    </subcellularLocation>
    <subcellularLocation>
        <location evidence="1">Membrane</location>
        <topology evidence="1">Multi-pass membrane protein</topology>
    </subcellularLocation>
</comment>
<dbReference type="Proteomes" id="UP001454036">
    <property type="component" value="Unassembled WGS sequence"/>
</dbReference>
<keyword evidence="3 6" id="KW-0812">Transmembrane</keyword>